<evidence type="ECO:0000256" key="6">
    <source>
        <dbReference type="ARBA" id="ARBA00023277"/>
    </source>
</evidence>
<dbReference type="Proteomes" id="UP001174909">
    <property type="component" value="Unassembled WGS sequence"/>
</dbReference>
<keyword evidence="6" id="KW-0119">Carbohydrate metabolism</keyword>
<dbReference type="SUPFAM" id="SSF53756">
    <property type="entry name" value="UDP-Glycosyltransferase/glycogen phosphorylase"/>
    <property type="match status" value="1"/>
</dbReference>
<dbReference type="GO" id="GO:0016757">
    <property type="term" value="F:glycosyltransferase activity"/>
    <property type="evidence" value="ECO:0007669"/>
    <property type="project" value="UniProtKB-KW"/>
</dbReference>
<evidence type="ECO:0000256" key="1">
    <source>
        <dbReference type="ARBA" id="ARBA00009481"/>
    </source>
</evidence>
<evidence type="ECO:0000259" key="8">
    <source>
        <dbReference type="Pfam" id="PF21269"/>
    </source>
</evidence>
<comment type="subunit">
    <text evidence="2">Homodimer.</text>
</comment>
<evidence type="ECO:0000256" key="4">
    <source>
        <dbReference type="ARBA" id="ARBA00022676"/>
    </source>
</evidence>
<feature type="domain" description="Glycosyl transferase family 1" evidence="7">
    <location>
        <begin position="173"/>
        <end position="341"/>
    </location>
</feature>
<proteinExistence type="inferred from homology"/>
<sequence>MVPLFNALGISTERIVINPTAPEFFQATKKIHNLLQGAEGTLTEHELEVYHDNIRMVAEAMSQDSVSADIWFLHDPQLLPLAGLLRHNGSANAKAWFWICHIDLTHPNENALESLLPLHYDYDHLIFSLEEYVPRHMLNGTPVSIAPPAIDPLTGKNQPLRESEAWDIVSAMGIDRARPLITQVSRFDLWKDPWGVIDAYRMARHSIPGLQLALLGLSQAADDPEALEVVNSVASHAAGDPDIHLYHDPSGLPASIDGMVNAFQVASSVLMQKSTREGFGLTVTEGMWKGKPMIGGDAGGIRLQIEDGVSGYLVSSPKECADRIVSLMTDDALAGNIGTAAHDSVMRSFLLPRLALDYLKVAKEHAS</sequence>
<evidence type="ECO:0000256" key="2">
    <source>
        <dbReference type="ARBA" id="ARBA00011738"/>
    </source>
</evidence>
<feature type="domain" description="Trehalose synthase N-terminal" evidence="8">
    <location>
        <begin position="1"/>
        <end position="134"/>
    </location>
</feature>
<accession>A0AA35RPZ5</accession>
<dbReference type="InterPro" id="IPR049438">
    <property type="entry name" value="TreT_GT1"/>
</dbReference>
<dbReference type="PANTHER" id="PTHR47779:SF1">
    <property type="entry name" value="SYNTHASE (CCG-9), PUTATIVE (AFU_ORTHOLOGUE AFUA_3G12100)-RELATED"/>
    <property type="match status" value="1"/>
</dbReference>
<evidence type="ECO:0000313" key="10">
    <source>
        <dbReference type="Proteomes" id="UP001174909"/>
    </source>
</evidence>
<comment type="caution">
    <text evidence="9">The sequence shown here is derived from an EMBL/GenBank/DDBJ whole genome shotgun (WGS) entry which is preliminary data.</text>
</comment>
<dbReference type="EMBL" id="CASHTH010001362">
    <property type="protein sequence ID" value="CAI8014446.1"/>
    <property type="molecule type" value="Genomic_DNA"/>
</dbReference>
<evidence type="ECO:0000256" key="5">
    <source>
        <dbReference type="ARBA" id="ARBA00022679"/>
    </source>
</evidence>
<organism evidence="9 10">
    <name type="scientific">Geodia barretti</name>
    <name type="common">Barrett's horny sponge</name>
    <dbReference type="NCBI Taxonomy" id="519541"/>
    <lineage>
        <taxon>Eukaryota</taxon>
        <taxon>Metazoa</taxon>
        <taxon>Porifera</taxon>
        <taxon>Demospongiae</taxon>
        <taxon>Heteroscleromorpha</taxon>
        <taxon>Tetractinellida</taxon>
        <taxon>Astrophorina</taxon>
        <taxon>Geodiidae</taxon>
        <taxon>Geodia</taxon>
    </lineage>
</organism>
<dbReference type="InterPro" id="IPR001296">
    <property type="entry name" value="Glyco_trans_1"/>
</dbReference>
<evidence type="ECO:0000259" key="7">
    <source>
        <dbReference type="Pfam" id="PF00534"/>
    </source>
</evidence>
<dbReference type="AlphaFoldDB" id="A0AA35RPZ5"/>
<dbReference type="GO" id="GO:0006006">
    <property type="term" value="P:glucose metabolic process"/>
    <property type="evidence" value="ECO:0007669"/>
    <property type="project" value="UniProtKB-KW"/>
</dbReference>
<comment type="similarity">
    <text evidence="1">Belongs to the glycosyltransferase group 1 family. Glycosyltransferase 4 subfamily.</text>
</comment>
<keyword evidence="4" id="KW-0328">Glycosyltransferase</keyword>
<name>A0AA35RPZ5_GEOBA</name>
<evidence type="ECO:0000256" key="3">
    <source>
        <dbReference type="ARBA" id="ARBA00022526"/>
    </source>
</evidence>
<dbReference type="Pfam" id="PF00534">
    <property type="entry name" value="Glycos_transf_1"/>
    <property type="match status" value="1"/>
</dbReference>
<reference evidence="9" key="1">
    <citation type="submission" date="2023-03" db="EMBL/GenBank/DDBJ databases">
        <authorList>
            <person name="Steffen K."/>
            <person name="Cardenas P."/>
        </authorList>
    </citation>
    <scope>NUCLEOTIDE SEQUENCE</scope>
</reference>
<keyword evidence="3" id="KW-0313">Glucose metabolism</keyword>
<keyword evidence="5" id="KW-0808">Transferase</keyword>
<protein>
    <submittedName>
        <fullName evidence="9">Trehalose synthase</fullName>
    </submittedName>
</protein>
<dbReference type="InterPro" id="IPR052078">
    <property type="entry name" value="Trehalose_Metab_GTase"/>
</dbReference>
<dbReference type="Gene3D" id="3.40.50.2000">
    <property type="entry name" value="Glycogen Phosphorylase B"/>
    <property type="match status" value="2"/>
</dbReference>
<evidence type="ECO:0000313" key="9">
    <source>
        <dbReference type="EMBL" id="CAI8014446.1"/>
    </source>
</evidence>
<dbReference type="PANTHER" id="PTHR47779">
    <property type="entry name" value="SYNTHASE (CCG-9), PUTATIVE (AFU_ORTHOLOGUE AFUA_3G12100)-RELATED"/>
    <property type="match status" value="1"/>
</dbReference>
<gene>
    <name evidence="9" type="ORF">GBAR_LOCUS9027</name>
</gene>
<dbReference type="Pfam" id="PF21269">
    <property type="entry name" value="TreT_GT1"/>
    <property type="match status" value="1"/>
</dbReference>
<keyword evidence="10" id="KW-1185">Reference proteome</keyword>